<proteinExistence type="predicted"/>
<protein>
    <recommendedName>
        <fullName evidence="5">CREB/ATF bZIP transcription factor</fullName>
    </recommendedName>
</protein>
<dbReference type="Gene3D" id="1.20.5.190">
    <property type="match status" value="1"/>
</dbReference>
<keyword evidence="4" id="KW-1185">Reference proteome</keyword>
<reference evidence="2 4" key="2">
    <citation type="journal article" date="2013" name="Nature">
        <title>Insights into bilaterian evolution from three spiralian genomes.</title>
        <authorList>
            <person name="Simakov O."/>
            <person name="Marletaz F."/>
            <person name="Cho S.J."/>
            <person name="Edsinger-Gonzales E."/>
            <person name="Havlak P."/>
            <person name="Hellsten U."/>
            <person name="Kuo D.H."/>
            <person name="Larsson T."/>
            <person name="Lv J."/>
            <person name="Arendt D."/>
            <person name="Savage R."/>
            <person name="Osoegawa K."/>
            <person name="de Jong P."/>
            <person name="Grimwood J."/>
            <person name="Chapman J.A."/>
            <person name="Shapiro H."/>
            <person name="Aerts A."/>
            <person name="Otillar R.P."/>
            <person name="Terry A.Y."/>
            <person name="Boore J.L."/>
            <person name="Grigoriev I.V."/>
            <person name="Lindberg D.R."/>
            <person name="Seaver E.C."/>
            <person name="Weisblat D.A."/>
            <person name="Putnam N.H."/>
            <person name="Rokhsar D.S."/>
        </authorList>
    </citation>
    <scope>NUCLEOTIDE SEQUENCE</scope>
    <source>
        <strain evidence="2 4">I ESC-2004</strain>
    </source>
</reference>
<dbReference type="EnsemblMetazoa" id="CapteT162888">
    <property type="protein sequence ID" value="CapteP162888"/>
    <property type="gene ID" value="CapteG162888"/>
</dbReference>
<evidence type="ECO:0000256" key="1">
    <source>
        <dbReference type="SAM" id="MobiDB-lite"/>
    </source>
</evidence>
<reference evidence="4" key="1">
    <citation type="submission" date="2012-12" db="EMBL/GenBank/DDBJ databases">
        <authorList>
            <person name="Hellsten U."/>
            <person name="Grimwood J."/>
            <person name="Chapman J.A."/>
            <person name="Shapiro H."/>
            <person name="Aerts A."/>
            <person name="Otillar R.P."/>
            <person name="Terry A.Y."/>
            <person name="Boore J.L."/>
            <person name="Simakov O."/>
            <person name="Marletaz F."/>
            <person name="Cho S.-J."/>
            <person name="Edsinger-Gonzales E."/>
            <person name="Havlak P."/>
            <person name="Kuo D.-H."/>
            <person name="Larsson T."/>
            <person name="Lv J."/>
            <person name="Arendt D."/>
            <person name="Savage R."/>
            <person name="Osoegawa K."/>
            <person name="de Jong P."/>
            <person name="Lindberg D.R."/>
            <person name="Seaver E.C."/>
            <person name="Weisblat D.A."/>
            <person name="Putnam N.H."/>
            <person name="Grigoriev I.V."/>
            <person name="Rokhsar D.S."/>
        </authorList>
    </citation>
    <scope>NUCLEOTIDE SEQUENCE</scope>
    <source>
        <strain evidence="4">I ESC-2004</strain>
    </source>
</reference>
<evidence type="ECO:0000313" key="2">
    <source>
        <dbReference type="EMBL" id="ELT91634.1"/>
    </source>
</evidence>
<dbReference type="EMBL" id="AMQN01013683">
    <property type="status" value="NOT_ANNOTATED_CDS"/>
    <property type="molecule type" value="Genomic_DNA"/>
</dbReference>
<dbReference type="HOGENOM" id="CLU_151063_0_0_1"/>
<dbReference type="AlphaFoldDB" id="R7TD29"/>
<evidence type="ECO:0000313" key="4">
    <source>
        <dbReference type="Proteomes" id="UP000014760"/>
    </source>
</evidence>
<dbReference type="OMA" id="NECEHLE"/>
<evidence type="ECO:0008006" key="5">
    <source>
        <dbReference type="Google" id="ProtNLM"/>
    </source>
</evidence>
<dbReference type="EMBL" id="KB310396">
    <property type="protein sequence ID" value="ELT91634.1"/>
    <property type="molecule type" value="Genomic_DNA"/>
</dbReference>
<feature type="region of interest" description="Disordered" evidence="1">
    <location>
        <begin position="1"/>
        <end position="23"/>
    </location>
</feature>
<dbReference type="OrthoDB" id="6606299at2759"/>
<dbReference type="Proteomes" id="UP000014760">
    <property type="component" value="Unassembled WGS sequence"/>
</dbReference>
<organism evidence="2">
    <name type="scientific">Capitella teleta</name>
    <name type="common">Polychaete worm</name>
    <dbReference type="NCBI Taxonomy" id="283909"/>
    <lineage>
        <taxon>Eukaryota</taxon>
        <taxon>Metazoa</taxon>
        <taxon>Spiralia</taxon>
        <taxon>Lophotrochozoa</taxon>
        <taxon>Annelida</taxon>
        <taxon>Polychaeta</taxon>
        <taxon>Sedentaria</taxon>
        <taxon>Scolecida</taxon>
        <taxon>Capitellidae</taxon>
        <taxon>Capitella</taxon>
    </lineage>
</organism>
<evidence type="ECO:0000313" key="3">
    <source>
        <dbReference type="EnsemblMetazoa" id="CapteP162888"/>
    </source>
</evidence>
<reference evidence="3" key="3">
    <citation type="submission" date="2015-06" db="UniProtKB">
        <authorList>
            <consortium name="EnsemblMetazoa"/>
        </authorList>
    </citation>
    <scope>IDENTIFICATION</scope>
</reference>
<accession>R7TD29</accession>
<dbReference type="STRING" id="283909.R7TD29"/>
<name>R7TD29_CAPTE</name>
<sequence length="115" mass="12639">MSKLSKENKTLKKDVDSLQSDKQSLREEVSYLKSVLANQSTLSTLLKNIPHADGVRLSSSFGAERRLDDHDYGKPAKRRRFFEAAPSGGVCLHVRDGSNVSLEFCAHCSKVASSA</sequence>
<feature type="compositionally biased region" description="Basic and acidic residues" evidence="1">
    <location>
        <begin position="1"/>
        <end position="16"/>
    </location>
</feature>
<gene>
    <name evidence="2" type="ORF">CAPTEDRAFT_162888</name>
</gene>
<feature type="non-terminal residue" evidence="2">
    <location>
        <position position="115"/>
    </location>
</feature>